<keyword evidence="9" id="KW-1185">Reference proteome</keyword>
<comment type="subcellular location">
    <subcellularLocation>
        <location evidence="1">Membrane</location>
        <topology evidence="1">Multi-pass membrane protein</topology>
    </subcellularLocation>
</comment>
<dbReference type="PANTHER" id="PTHR38459">
    <property type="entry name" value="PROPHAGE BACTOPRENOL-LINKED GLUCOSE TRANSLOCASE HOMOLOG"/>
    <property type="match status" value="1"/>
</dbReference>
<dbReference type="Proteomes" id="UP000285120">
    <property type="component" value="Unassembled WGS sequence"/>
</dbReference>
<evidence type="ECO:0000259" key="7">
    <source>
        <dbReference type="Pfam" id="PF04138"/>
    </source>
</evidence>
<dbReference type="InterPro" id="IPR051401">
    <property type="entry name" value="GtrA_CellWall_Glycosyl"/>
</dbReference>
<evidence type="ECO:0000256" key="4">
    <source>
        <dbReference type="ARBA" id="ARBA00022989"/>
    </source>
</evidence>
<feature type="transmembrane region" description="Helical" evidence="6">
    <location>
        <begin position="51"/>
        <end position="70"/>
    </location>
</feature>
<sequence>MEKKKKRKGLFQYAQFSAIGISNAAVDIGTLNLLLYFFPTDERVMLTTYNTISYCLAVANSYIWNVLITFRDSAKGSGKQRMAFVLQGLVSLGVNNLVFIGGNTLFQAVGVPGWLRYNLAKGVAMFLSFTASFFMIKYFVFKDSHLNKEK</sequence>
<evidence type="ECO:0000256" key="1">
    <source>
        <dbReference type="ARBA" id="ARBA00004141"/>
    </source>
</evidence>
<dbReference type="GO" id="GO:0000271">
    <property type="term" value="P:polysaccharide biosynthetic process"/>
    <property type="evidence" value="ECO:0007669"/>
    <property type="project" value="InterPro"/>
</dbReference>
<dbReference type="RefSeq" id="WP_120192762.1">
    <property type="nucleotide sequence ID" value="NZ_RAPK01000008.1"/>
</dbReference>
<feature type="transmembrane region" description="Helical" evidence="6">
    <location>
        <begin position="82"/>
        <end position="102"/>
    </location>
</feature>
<comment type="caution">
    <text evidence="8">The sequence shown here is derived from an EMBL/GenBank/DDBJ whole genome shotgun (WGS) entry which is preliminary data.</text>
</comment>
<dbReference type="GO" id="GO:0005886">
    <property type="term" value="C:plasma membrane"/>
    <property type="evidence" value="ECO:0007669"/>
    <property type="project" value="TreeGrafter"/>
</dbReference>
<comment type="similarity">
    <text evidence="2">Belongs to the GtrA family.</text>
</comment>
<evidence type="ECO:0000313" key="9">
    <source>
        <dbReference type="Proteomes" id="UP000285120"/>
    </source>
</evidence>
<feature type="domain" description="GtrA/DPMS transmembrane" evidence="7">
    <location>
        <begin position="15"/>
        <end position="141"/>
    </location>
</feature>
<keyword evidence="3 6" id="KW-0812">Transmembrane</keyword>
<feature type="transmembrane region" description="Helical" evidence="6">
    <location>
        <begin position="21"/>
        <end position="39"/>
    </location>
</feature>
<dbReference type="PANTHER" id="PTHR38459:SF1">
    <property type="entry name" value="PROPHAGE BACTOPRENOL-LINKED GLUCOSE TRANSLOCASE HOMOLOG"/>
    <property type="match status" value="1"/>
</dbReference>
<evidence type="ECO:0000256" key="2">
    <source>
        <dbReference type="ARBA" id="ARBA00009399"/>
    </source>
</evidence>
<feature type="transmembrane region" description="Helical" evidence="6">
    <location>
        <begin position="122"/>
        <end position="141"/>
    </location>
</feature>
<organism evidence="8 9">
    <name type="scientific">Sinobaca qinghaiensis</name>
    <dbReference type="NCBI Taxonomy" id="342944"/>
    <lineage>
        <taxon>Bacteria</taxon>
        <taxon>Bacillati</taxon>
        <taxon>Bacillota</taxon>
        <taxon>Bacilli</taxon>
        <taxon>Bacillales</taxon>
        <taxon>Sporolactobacillaceae</taxon>
        <taxon>Sinobaca</taxon>
    </lineage>
</organism>
<name>A0A419V464_9BACL</name>
<evidence type="ECO:0000256" key="6">
    <source>
        <dbReference type="SAM" id="Phobius"/>
    </source>
</evidence>
<dbReference type="EMBL" id="RAPK01000008">
    <property type="protein sequence ID" value="RKD73284.1"/>
    <property type="molecule type" value="Genomic_DNA"/>
</dbReference>
<reference evidence="8 9" key="1">
    <citation type="submission" date="2018-09" db="EMBL/GenBank/DDBJ databases">
        <title>Genomic Encyclopedia of Archaeal and Bacterial Type Strains, Phase II (KMG-II): from individual species to whole genera.</title>
        <authorList>
            <person name="Goeker M."/>
        </authorList>
    </citation>
    <scope>NUCLEOTIDE SEQUENCE [LARGE SCALE GENOMIC DNA]</scope>
    <source>
        <strain evidence="8 9">DSM 17008</strain>
    </source>
</reference>
<proteinExistence type="inferred from homology"/>
<protein>
    <submittedName>
        <fullName evidence="8">Putative flippase GtrA</fullName>
    </submittedName>
</protein>
<evidence type="ECO:0000256" key="3">
    <source>
        <dbReference type="ARBA" id="ARBA00022692"/>
    </source>
</evidence>
<evidence type="ECO:0000313" key="8">
    <source>
        <dbReference type="EMBL" id="RKD73284.1"/>
    </source>
</evidence>
<dbReference type="OrthoDB" id="9812049at2"/>
<keyword evidence="5 6" id="KW-0472">Membrane</keyword>
<keyword evidence="4 6" id="KW-1133">Transmembrane helix</keyword>
<dbReference type="Pfam" id="PF04138">
    <property type="entry name" value="GtrA_DPMS_TM"/>
    <property type="match status" value="1"/>
</dbReference>
<dbReference type="AlphaFoldDB" id="A0A419V464"/>
<gene>
    <name evidence="8" type="ORF">ATL39_1575</name>
</gene>
<evidence type="ECO:0000256" key="5">
    <source>
        <dbReference type="ARBA" id="ARBA00023136"/>
    </source>
</evidence>
<accession>A0A419V464</accession>
<dbReference type="InterPro" id="IPR007267">
    <property type="entry name" value="GtrA_DPMS_TM"/>
</dbReference>